<organism evidence="1 2">
    <name type="scientific">Aquimarina aggregata</name>
    <dbReference type="NCBI Taxonomy" id="1642818"/>
    <lineage>
        <taxon>Bacteria</taxon>
        <taxon>Pseudomonadati</taxon>
        <taxon>Bacteroidota</taxon>
        <taxon>Flavobacteriia</taxon>
        <taxon>Flavobacteriales</taxon>
        <taxon>Flavobacteriaceae</taxon>
        <taxon>Aquimarina</taxon>
    </lineage>
</organism>
<comment type="caution">
    <text evidence="1">The sequence shown here is derived from an EMBL/GenBank/DDBJ whole genome shotgun (WGS) entry which is preliminary data.</text>
</comment>
<sequence>MKIFIKLFILISFASCNSNNSFELCAGNTHPYYHPILKYKGGFYEIKKYFYKNYRTSHGANNSGIIRIQFQVNCLGESGNYDIETYNLEYDDSVIDRKIMKQLVDLTKELTGWIPANNEEGNAVNSHKFFAFKIIDGQLKDILPK</sequence>
<name>A0A162ZDD6_9FLAO</name>
<evidence type="ECO:0000313" key="1">
    <source>
        <dbReference type="EMBL" id="KZS39725.1"/>
    </source>
</evidence>
<protein>
    <recommendedName>
        <fullName evidence="3">TonB C-terminal domain-containing protein</fullName>
    </recommendedName>
</protein>
<dbReference type="RefSeq" id="WP_066315495.1">
    <property type="nucleotide sequence ID" value="NZ_LQRT01000024.1"/>
</dbReference>
<gene>
    <name evidence="1" type="ORF">AWE51_08725</name>
</gene>
<dbReference type="OrthoDB" id="883593at2"/>
<keyword evidence="2" id="KW-1185">Reference proteome</keyword>
<dbReference type="Proteomes" id="UP000076715">
    <property type="component" value="Unassembled WGS sequence"/>
</dbReference>
<reference evidence="1 2" key="1">
    <citation type="submission" date="2016-01" db="EMBL/GenBank/DDBJ databases">
        <title>The draft genome sequence of Aquimarina sp. RZW4-3-2.</title>
        <authorList>
            <person name="Wang Y."/>
        </authorList>
    </citation>
    <scope>NUCLEOTIDE SEQUENCE [LARGE SCALE GENOMIC DNA]</scope>
    <source>
        <strain evidence="1 2">RZW4-3-2</strain>
    </source>
</reference>
<evidence type="ECO:0000313" key="2">
    <source>
        <dbReference type="Proteomes" id="UP000076715"/>
    </source>
</evidence>
<accession>A0A162ZDD6</accession>
<evidence type="ECO:0008006" key="3">
    <source>
        <dbReference type="Google" id="ProtNLM"/>
    </source>
</evidence>
<dbReference type="EMBL" id="LQRT01000024">
    <property type="protein sequence ID" value="KZS39725.1"/>
    <property type="molecule type" value="Genomic_DNA"/>
</dbReference>
<dbReference type="AlphaFoldDB" id="A0A162ZDD6"/>
<dbReference type="STRING" id="1642818.AWE51_08725"/>
<proteinExistence type="predicted"/>